<keyword evidence="2" id="KW-0680">Restriction system</keyword>
<dbReference type="Pfam" id="PF01420">
    <property type="entry name" value="Methylase_S"/>
    <property type="match status" value="1"/>
</dbReference>
<dbReference type="EMBL" id="BLJN01000001">
    <property type="protein sequence ID" value="GFE79133.1"/>
    <property type="molecule type" value="Genomic_DNA"/>
</dbReference>
<keyword evidence="3" id="KW-0238">DNA-binding</keyword>
<dbReference type="AlphaFoldDB" id="A0A829Y7W6"/>
<dbReference type="InterPro" id="IPR052021">
    <property type="entry name" value="Type-I_RS_S_subunit"/>
</dbReference>
<comment type="similarity">
    <text evidence="1">Belongs to the type-I restriction system S methylase family.</text>
</comment>
<evidence type="ECO:0000256" key="3">
    <source>
        <dbReference type="ARBA" id="ARBA00023125"/>
    </source>
</evidence>
<dbReference type="InterPro" id="IPR000055">
    <property type="entry name" value="Restrct_endonuc_typeI_TRD"/>
</dbReference>
<keyword evidence="6" id="KW-1185">Reference proteome</keyword>
<organism evidence="5 6">
    <name type="scientific">Steroidobacter agaridevorans</name>
    <dbReference type="NCBI Taxonomy" id="2695856"/>
    <lineage>
        <taxon>Bacteria</taxon>
        <taxon>Pseudomonadati</taxon>
        <taxon>Pseudomonadota</taxon>
        <taxon>Gammaproteobacteria</taxon>
        <taxon>Steroidobacterales</taxon>
        <taxon>Steroidobacteraceae</taxon>
        <taxon>Steroidobacter</taxon>
    </lineage>
</organism>
<dbReference type="PANTHER" id="PTHR30408:SF12">
    <property type="entry name" value="TYPE I RESTRICTION ENZYME MJAVIII SPECIFICITY SUBUNIT"/>
    <property type="match status" value="1"/>
</dbReference>
<evidence type="ECO:0000313" key="6">
    <source>
        <dbReference type="Proteomes" id="UP000445000"/>
    </source>
</evidence>
<evidence type="ECO:0000313" key="5">
    <source>
        <dbReference type="EMBL" id="GFE79133.1"/>
    </source>
</evidence>
<comment type="caution">
    <text evidence="5">The sequence shown here is derived from an EMBL/GenBank/DDBJ whole genome shotgun (WGS) entry which is preliminary data.</text>
</comment>
<dbReference type="Proteomes" id="UP000445000">
    <property type="component" value="Unassembled WGS sequence"/>
</dbReference>
<gene>
    <name evidence="5" type="ORF">GCM10011487_11330</name>
</gene>
<dbReference type="GO" id="GO:0003677">
    <property type="term" value="F:DNA binding"/>
    <property type="evidence" value="ECO:0007669"/>
    <property type="project" value="UniProtKB-KW"/>
</dbReference>
<reference evidence="6" key="1">
    <citation type="submission" date="2020-01" db="EMBL/GenBank/DDBJ databases">
        <title>'Steroidobacter agaridevorans' sp. nov., agar-degrading bacteria isolated from rhizosphere soils.</title>
        <authorList>
            <person name="Ikenaga M."/>
            <person name="Kataoka M."/>
            <person name="Murouchi A."/>
            <person name="Katsuragi S."/>
            <person name="Sakai M."/>
        </authorList>
    </citation>
    <scope>NUCLEOTIDE SEQUENCE [LARGE SCALE GENOMIC DNA]</scope>
    <source>
        <strain evidence="6">YU21-B</strain>
    </source>
</reference>
<accession>A0A829Y7W6</accession>
<proteinExistence type="inferred from homology"/>
<protein>
    <recommendedName>
        <fullName evidence="4">Type I restriction modification DNA specificity domain-containing protein</fullName>
    </recommendedName>
</protein>
<dbReference type="PANTHER" id="PTHR30408">
    <property type="entry name" value="TYPE-1 RESTRICTION ENZYME ECOKI SPECIFICITY PROTEIN"/>
    <property type="match status" value="1"/>
</dbReference>
<dbReference type="SUPFAM" id="SSF116734">
    <property type="entry name" value="DNA methylase specificity domain"/>
    <property type="match status" value="1"/>
</dbReference>
<sequence length="166" mass="18849">MQIKHTSPDADIDWSQVPQVSLPSKREPVWLSDADVVFTSRGTRTLAYPLVGTPSKAVCAPQFFVLSVREIGKISPEFLAWQINQKPAQDYFQRTATGSYIQNIRREVIENLPITIPPIQQQRLIVKFWRAAQLERITLNRLVENRNHQLEALAMGLLQSTNGVKA</sequence>
<dbReference type="Gene3D" id="3.90.220.20">
    <property type="entry name" value="DNA methylase specificity domains"/>
    <property type="match status" value="1"/>
</dbReference>
<dbReference type="GO" id="GO:0009307">
    <property type="term" value="P:DNA restriction-modification system"/>
    <property type="evidence" value="ECO:0007669"/>
    <property type="project" value="UniProtKB-KW"/>
</dbReference>
<evidence type="ECO:0000256" key="1">
    <source>
        <dbReference type="ARBA" id="ARBA00010923"/>
    </source>
</evidence>
<dbReference type="InterPro" id="IPR044946">
    <property type="entry name" value="Restrct_endonuc_typeI_TRD_sf"/>
</dbReference>
<evidence type="ECO:0000256" key="2">
    <source>
        <dbReference type="ARBA" id="ARBA00022747"/>
    </source>
</evidence>
<evidence type="ECO:0000259" key="4">
    <source>
        <dbReference type="Pfam" id="PF01420"/>
    </source>
</evidence>
<name>A0A829Y7W6_9GAMM</name>
<feature type="domain" description="Type I restriction modification DNA specificity" evidence="4">
    <location>
        <begin position="56"/>
        <end position="130"/>
    </location>
</feature>